<proteinExistence type="predicted"/>
<dbReference type="SUPFAM" id="SSF50911">
    <property type="entry name" value="Mannose 6-phosphate receptor domain"/>
    <property type="match status" value="1"/>
</dbReference>
<feature type="compositionally biased region" description="Basic and acidic residues" evidence="3">
    <location>
        <begin position="25"/>
        <end position="39"/>
    </location>
</feature>
<keyword evidence="1" id="KW-0732">Signal</keyword>
<keyword evidence="2" id="KW-1015">Disulfide bond</keyword>
<gene>
    <name evidence="5" type="ORF">HAKA00212_LOCUS8180</name>
</gene>
<dbReference type="InterPro" id="IPR036607">
    <property type="entry name" value="PRKCSH"/>
</dbReference>
<reference evidence="5" key="1">
    <citation type="submission" date="2021-01" db="EMBL/GenBank/DDBJ databases">
        <authorList>
            <person name="Corre E."/>
            <person name="Pelletier E."/>
            <person name="Niang G."/>
            <person name="Scheremetjew M."/>
            <person name="Finn R."/>
            <person name="Kale V."/>
            <person name="Holt S."/>
            <person name="Cochrane G."/>
            <person name="Meng A."/>
            <person name="Brown T."/>
            <person name="Cohen L."/>
        </authorList>
    </citation>
    <scope>NUCLEOTIDE SEQUENCE</scope>
    <source>
        <strain evidence="5">CCMP3107</strain>
    </source>
</reference>
<dbReference type="Pfam" id="PF13015">
    <property type="entry name" value="PRKCSH_1"/>
    <property type="match status" value="1"/>
</dbReference>
<dbReference type="Gene3D" id="2.70.130.10">
    <property type="entry name" value="Mannose-6-phosphate receptor binding domain"/>
    <property type="match status" value="1"/>
</dbReference>
<name>A0A7S3XQP5_HETAK</name>
<dbReference type="PANTHER" id="PTHR12630">
    <property type="entry name" value="N-LINKED OLIGOSACCHARIDE PROCESSING"/>
    <property type="match status" value="1"/>
</dbReference>
<accession>A0A7S3XQP5</accession>
<feature type="domain" description="MRH" evidence="4">
    <location>
        <begin position="116"/>
        <end position="219"/>
    </location>
</feature>
<evidence type="ECO:0000256" key="3">
    <source>
        <dbReference type="SAM" id="MobiDB-lite"/>
    </source>
</evidence>
<organism evidence="5">
    <name type="scientific">Heterosigma akashiwo</name>
    <name type="common">Chromophytic alga</name>
    <name type="synonym">Heterosigma carterae</name>
    <dbReference type="NCBI Taxonomy" id="2829"/>
    <lineage>
        <taxon>Eukaryota</taxon>
        <taxon>Sar</taxon>
        <taxon>Stramenopiles</taxon>
        <taxon>Ochrophyta</taxon>
        <taxon>Raphidophyceae</taxon>
        <taxon>Chattonellales</taxon>
        <taxon>Chattonellaceae</taxon>
        <taxon>Heterosigma</taxon>
    </lineage>
</organism>
<evidence type="ECO:0000259" key="4">
    <source>
        <dbReference type="PROSITE" id="PS51914"/>
    </source>
</evidence>
<dbReference type="PROSITE" id="PS51914">
    <property type="entry name" value="MRH"/>
    <property type="match status" value="1"/>
</dbReference>
<dbReference type="PANTHER" id="PTHR12630:SF1">
    <property type="entry name" value="GLUCOSIDASE 2 SUBUNIT BETA"/>
    <property type="match status" value="1"/>
</dbReference>
<evidence type="ECO:0000313" key="5">
    <source>
        <dbReference type="EMBL" id="CAE0629498.1"/>
    </source>
</evidence>
<sequence length="233" mass="25854">MDEEADRERQEEDALEEVCLDEEADRQTQGEDSLEKKEQEEEDVTCAAEDLEKLDTLAKVVRGLDFSFSSPEGQAAREAVAAAERALEEADERAEELEEEEELHFGEEQQFWELSQACFDKRVGAGRDVATFTVCPFKEVKQVVGGTFKLGHFEALEPTEHELGLWVMRFEGGEKCWNGPKRSAKVYLGCGAATELVSADEPSRCEYRLLLRTPAACDARFAAAAGLSPPPAS</sequence>
<dbReference type="GO" id="GO:0006491">
    <property type="term" value="P:N-glycan processing"/>
    <property type="evidence" value="ECO:0007669"/>
    <property type="project" value="TreeGrafter"/>
</dbReference>
<dbReference type="GO" id="GO:0017177">
    <property type="term" value="C:glucosidase II complex"/>
    <property type="evidence" value="ECO:0007669"/>
    <property type="project" value="TreeGrafter"/>
</dbReference>
<dbReference type="InterPro" id="IPR039794">
    <property type="entry name" value="Gtb1-like"/>
</dbReference>
<feature type="region of interest" description="Disordered" evidence="3">
    <location>
        <begin position="1"/>
        <end position="45"/>
    </location>
</feature>
<evidence type="ECO:0000256" key="2">
    <source>
        <dbReference type="ARBA" id="ARBA00023157"/>
    </source>
</evidence>
<evidence type="ECO:0000256" key="1">
    <source>
        <dbReference type="ARBA" id="ARBA00022729"/>
    </source>
</evidence>
<dbReference type="AlphaFoldDB" id="A0A7S3XQP5"/>
<dbReference type="InterPro" id="IPR044865">
    <property type="entry name" value="MRH_dom"/>
</dbReference>
<dbReference type="InterPro" id="IPR009011">
    <property type="entry name" value="Man6P_isomerase_rcpt-bd_dom_sf"/>
</dbReference>
<feature type="compositionally biased region" description="Acidic residues" evidence="3">
    <location>
        <begin position="13"/>
        <end position="24"/>
    </location>
</feature>
<feature type="compositionally biased region" description="Basic and acidic residues" evidence="3">
    <location>
        <begin position="1"/>
        <end position="12"/>
    </location>
</feature>
<protein>
    <recommendedName>
        <fullName evidence="4">MRH domain-containing protein</fullName>
    </recommendedName>
</protein>
<dbReference type="EMBL" id="HBIU01017591">
    <property type="protein sequence ID" value="CAE0629498.1"/>
    <property type="molecule type" value="Transcribed_RNA"/>
</dbReference>